<keyword evidence="1" id="KW-0805">Transcription regulation</keyword>
<dbReference type="OrthoDB" id="9816335at2"/>
<dbReference type="InterPro" id="IPR018060">
    <property type="entry name" value="HTH_AraC"/>
</dbReference>
<dbReference type="Gene3D" id="2.60.120.10">
    <property type="entry name" value="Jelly Rolls"/>
    <property type="match status" value="1"/>
</dbReference>
<dbReference type="InterPro" id="IPR013096">
    <property type="entry name" value="Cupin_2"/>
</dbReference>
<dbReference type="Gene3D" id="1.10.10.60">
    <property type="entry name" value="Homeodomain-like"/>
    <property type="match status" value="2"/>
</dbReference>
<evidence type="ECO:0000259" key="4">
    <source>
        <dbReference type="PROSITE" id="PS01124"/>
    </source>
</evidence>
<evidence type="ECO:0000313" key="5">
    <source>
        <dbReference type="EMBL" id="ASR47548.1"/>
    </source>
</evidence>
<proteinExistence type="predicted"/>
<protein>
    <submittedName>
        <fullName evidence="5">AraC family transcriptional regulator</fullName>
    </submittedName>
</protein>
<dbReference type="PANTHER" id="PTHR43280:SF28">
    <property type="entry name" value="HTH-TYPE TRANSCRIPTIONAL ACTIVATOR RHAS"/>
    <property type="match status" value="1"/>
</dbReference>
<feature type="domain" description="HTH araC/xylS-type" evidence="4">
    <location>
        <begin position="248"/>
        <end position="345"/>
    </location>
</feature>
<dbReference type="KEGG" id="pkb:B4V02_13130"/>
<dbReference type="PANTHER" id="PTHR43280">
    <property type="entry name" value="ARAC-FAMILY TRANSCRIPTIONAL REGULATOR"/>
    <property type="match status" value="1"/>
</dbReference>
<keyword evidence="3" id="KW-0804">Transcription</keyword>
<name>A0A222WNH5_9BACL</name>
<evidence type="ECO:0000256" key="3">
    <source>
        <dbReference type="ARBA" id="ARBA00023163"/>
    </source>
</evidence>
<organism evidence="5 6">
    <name type="scientific">Paenibacillus kribbensis</name>
    <dbReference type="NCBI Taxonomy" id="172713"/>
    <lineage>
        <taxon>Bacteria</taxon>
        <taxon>Bacillati</taxon>
        <taxon>Bacillota</taxon>
        <taxon>Bacilli</taxon>
        <taxon>Bacillales</taxon>
        <taxon>Paenibacillaceae</taxon>
        <taxon>Paenibacillus</taxon>
    </lineage>
</organism>
<dbReference type="RefSeq" id="WP_094155126.1">
    <property type="nucleotide sequence ID" value="NZ_CP020028.1"/>
</dbReference>
<dbReference type="InterPro" id="IPR011051">
    <property type="entry name" value="RmlC_Cupin_sf"/>
</dbReference>
<dbReference type="InterPro" id="IPR009057">
    <property type="entry name" value="Homeodomain-like_sf"/>
</dbReference>
<dbReference type="Pfam" id="PF07883">
    <property type="entry name" value="Cupin_2"/>
    <property type="match status" value="1"/>
</dbReference>
<dbReference type="SUPFAM" id="SSF51182">
    <property type="entry name" value="RmlC-like cupins"/>
    <property type="match status" value="1"/>
</dbReference>
<evidence type="ECO:0000256" key="2">
    <source>
        <dbReference type="ARBA" id="ARBA00023125"/>
    </source>
</evidence>
<gene>
    <name evidence="5" type="ORF">B4V02_13130</name>
</gene>
<keyword evidence="6" id="KW-1185">Reference proteome</keyword>
<dbReference type="AlphaFoldDB" id="A0A222WNH5"/>
<dbReference type="SMART" id="SM00342">
    <property type="entry name" value="HTH_ARAC"/>
    <property type="match status" value="1"/>
</dbReference>
<dbReference type="InterPro" id="IPR014710">
    <property type="entry name" value="RmlC-like_jellyroll"/>
</dbReference>
<dbReference type="STRING" id="172713.GCA_001705305_04778"/>
<dbReference type="PRINTS" id="PR00032">
    <property type="entry name" value="HTHARAC"/>
</dbReference>
<dbReference type="InterPro" id="IPR018062">
    <property type="entry name" value="HTH_AraC-typ_CS"/>
</dbReference>
<dbReference type="PROSITE" id="PS01124">
    <property type="entry name" value="HTH_ARAC_FAMILY_2"/>
    <property type="match status" value="1"/>
</dbReference>
<dbReference type="SUPFAM" id="SSF46689">
    <property type="entry name" value="Homeodomain-like"/>
    <property type="match status" value="1"/>
</dbReference>
<reference evidence="5 6" key="1">
    <citation type="submission" date="2017-03" db="EMBL/GenBank/DDBJ databases">
        <title>Complete genome sequence of Paenibacillus Kribbensis producing bioflocculants.</title>
        <authorList>
            <person name="Lee H.-G."/>
            <person name="Oh H.-M."/>
        </authorList>
    </citation>
    <scope>NUCLEOTIDE SEQUENCE [LARGE SCALE GENOMIC DNA]</scope>
    <source>
        <strain evidence="5 6">AM49</strain>
    </source>
</reference>
<dbReference type="InterPro" id="IPR020449">
    <property type="entry name" value="Tscrpt_reg_AraC-type_HTH"/>
</dbReference>
<dbReference type="PROSITE" id="PS00041">
    <property type="entry name" value="HTH_ARAC_FAMILY_1"/>
    <property type="match status" value="1"/>
</dbReference>
<dbReference type="EMBL" id="CP020028">
    <property type="protein sequence ID" value="ASR47548.1"/>
    <property type="molecule type" value="Genomic_DNA"/>
</dbReference>
<accession>A0A222WNH5</accession>
<evidence type="ECO:0000313" key="6">
    <source>
        <dbReference type="Proteomes" id="UP000214666"/>
    </source>
</evidence>
<dbReference type="Pfam" id="PF12833">
    <property type="entry name" value="HTH_18"/>
    <property type="match status" value="1"/>
</dbReference>
<evidence type="ECO:0000256" key="1">
    <source>
        <dbReference type="ARBA" id="ARBA00023015"/>
    </source>
</evidence>
<sequence length="347" mass="41003">MYREELRQRLMEMSESELRHKKDPDSGLQMYEKMRKTTRASEEPVYIFEFDNDSLHSQRNSKFPENAFNKLQISQMSIRQHSRYSKIPVHIHNYVEINYVYAGQCKQLINGQHITLHEGDLCMLDTNVPHTILETTEEDIIINFIMLKPFFTTSFLSRLASTGIISQFIINAVSQIQDHNRYIIFHTDNEISFKETMENLMCESFDPNMYSKEIIDSYMVIMFSKLLQTFQGNQEKQYIENPSRTNLIEILKYLEEHYKEATLAATAKHFNFHPNYLSAYLRKATGRTFKEMIQIQRLTSAAMLLTNTSLTVNEVANEVGYNNLGFFYKKFTSFFNQTPSDYRKKYR</sequence>
<dbReference type="GO" id="GO:0043565">
    <property type="term" value="F:sequence-specific DNA binding"/>
    <property type="evidence" value="ECO:0007669"/>
    <property type="project" value="InterPro"/>
</dbReference>
<dbReference type="GO" id="GO:0003700">
    <property type="term" value="F:DNA-binding transcription factor activity"/>
    <property type="evidence" value="ECO:0007669"/>
    <property type="project" value="InterPro"/>
</dbReference>
<keyword evidence="2" id="KW-0238">DNA-binding</keyword>
<dbReference type="Proteomes" id="UP000214666">
    <property type="component" value="Chromosome"/>
</dbReference>